<dbReference type="EMBL" id="JAULSW010000007">
    <property type="protein sequence ID" value="KAK3374908.1"/>
    <property type="molecule type" value="Genomic_DNA"/>
</dbReference>
<dbReference type="SMART" id="SM00317">
    <property type="entry name" value="SET"/>
    <property type="match status" value="1"/>
</dbReference>
<dbReference type="InterPro" id="IPR046341">
    <property type="entry name" value="SET_dom_sf"/>
</dbReference>
<dbReference type="InterPro" id="IPR053185">
    <property type="entry name" value="SET_domain_protein"/>
</dbReference>
<evidence type="ECO:0000259" key="2">
    <source>
        <dbReference type="PROSITE" id="PS50280"/>
    </source>
</evidence>
<gene>
    <name evidence="3" type="ORF">B0H63DRAFT_260256</name>
</gene>
<comment type="caution">
    <text evidence="3">The sequence shown here is derived from an EMBL/GenBank/DDBJ whole genome shotgun (WGS) entry which is preliminary data.</text>
</comment>
<dbReference type="PANTHER" id="PTHR47332:SF6">
    <property type="entry name" value="SET DOMAIN-CONTAINING PROTEIN"/>
    <property type="match status" value="1"/>
</dbReference>
<keyword evidence="4" id="KW-1185">Reference proteome</keyword>
<dbReference type="Pfam" id="PF00856">
    <property type="entry name" value="SET"/>
    <property type="match status" value="1"/>
</dbReference>
<proteinExistence type="predicted"/>
<accession>A0AAE0N9C2</accession>
<organism evidence="3 4">
    <name type="scientific">Podospora didyma</name>
    <dbReference type="NCBI Taxonomy" id="330526"/>
    <lineage>
        <taxon>Eukaryota</taxon>
        <taxon>Fungi</taxon>
        <taxon>Dikarya</taxon>
        <taxon>Ascomycota</taxon>
        <taxon>Pezizomycotina</taxon>
        <taxon>Sordariomycetes</taxon>
        <taxon>Sordariomycetidae</taxon>
        <taxon>Sordariales</taxon>
        <taxon>Podosporaceae</taxon>
        <taxon>Podospora</taxon>
    </lineage>
</organism>
<protein>
    <recommendedName>
        <fullName evidence="2">SET domain-containing protein</fullName>
    </recommendedName>
</protein>
<feature type="domain" description="SET" evidence="2">
    <location>
        <begin position="133"/>
        <end position="295"/>
    </location>
</feature>
<dbReference type="PROSITE" id="PS50280">
    <property type="entry name" value="SET"/>
    <property type="match status" value="1"/>
</dbReference>
<dbReference type="InterPro" id="IPR001214">
    <property type="entry name" value="SET_dom"/>
</dbReference>
<evidence type="ECO:0000313" key="3">
    <source>
        <dbReference type="EMBL" id="KAK3374908.1"/>
    </source>
</evidence>
<feature type="chain" id="PRO_5042148210" description="SET domain-containing protein" evidence="1">
    <location>
        <begin position="19"/>
        <end position="452"/>
    </location>
</feature>
<name>A0AAE0N9C2_9PEZI</name>
<dbReference type="CDD" id="cd20071">
    <property type="entry name" value="SET_SMYD"/>
    <property type="match status" value="1"/>
</dbReference>
<feature type="signal peptide" evidence="1">
    <location>
        <begin position="1"/>
        <end position="18"/>
    </location>
</feature>
<dbReference type="AlphaFoldDB" id="A0AAE0N9C2"/>
<dbReference type="SUPFAM" id="SSF82199">
    <property type="entry name" value="SET domain"/>
    <property type="match status" value="1"/>
</dbReference>
<keyword evidence="1" id="KW-0732">Signal</keyword>
<dbReference type="PANTHER" id="PTHR47332">
    <property type="entry name" value="SET DOMAIN-CONTAINING PROTEIN 5"/>
    <property type="match status" value="1"/>
</dbReference>
<dbReference type="Proteomes" id="UP001285441">
    <property type="component" value="Unassembled WGS sequence"/>
</dbReference>
<reference evidence="3" key="2">
    <citation type="submission" date="2023-06" db="EMBL/GenBank/DDBJ databases">
        <authorList>
            <consortium name="Lawrence Berkeley National Laboratory"/>
            <person name="Haridas S."/>
            <person name="Hensen N."/>
            <person name="Bonometti L."/>
            <person name="Westerberg I."/>
            <person name="Brannstrom I.O."/>
            <person name="Guillou S."/>
            <person name="Cros-Aarteil S."/>
            <person name="Calhoun S."/>
            <person name="Kuo A."/>
            <person name="Mondo S."/>
            <person name="Pangilinan J."/>
            <person name="Riley R."/>
            <person name="LaButti K."/>
            <person name="Andreopoulos B."/>
            <person name="Lipzen A."/>
            <person name="Chen C."/>
            <person name="Yanf M."/>
            <person name="Daum C."/>
            <person name="Ng V."/>
            <person name="Clum A."/>
            <person name="Steindorff A."/>
            <person name="Ohm R."/>
            <person name="Martin F."/>
            <person name="Silar P."/>
            <person name="Natvig D."/>
            <person name="Lalanne C."/>
            <person name="Gautier V."/>
            <person name="Ament-velasquez S.L."/>
            <person name="Kruys A."/>
            <person name="Hutchinson M.I."/>
            <person name="Powell A.J."/>
            <person name="Barry K."/>
            <person name="Miller A.N."/>
            <person name="Grigoriev I.V."/>
            <person name="Debuchy R."/>
            <person name="Gladieux P."/>
            <person name="Thoren M.H."/>
            <person name="Johannesson H."/>
        </authorList>
    </citation>
    <scope>NUCLEOTIDE SEQUENCE</scope>
    <source>
        <strain evidence="3">CBS 232.78</strain>
    </source>
</reference>
<reference evidence="3" key="1">
    <citation type="journal article" date="2023" name="Mol. Phylogenet. Evol.">
        <title>Genome-scale phylogeny and comparative genomics of the fungal order Sordariales.</title>
        <authorList>
            <person name="Hensen N."/>
            <person name="Bonometti L."/>
            <person name="Westerberg I."/>
            <person name="Brannstrom I.O."/>
            <person name="Guillou S."/>
            <person name="Cros-Aarteil S."/>
            <person name="Calhoun S."/>
            <person name="Haridas S."/>
            <person name="Kuo A."/>
            <person name="Mondo S."/>
            <person name="Pangilinan J."/>
            <person name="Riley R."/>
            <person name="LaButti K."/>
            <person name="Andreopoulos B."/>
            <person name="Lipzen A."/>
            <person name="Chen C."/>
            <person name="Yan M."/>
            <person name="Daum C."/>
            <person name="Ng V."/>
            <person name="Clum A."/>
            <person name="Steindorff A."/>
            <person name="Ohm R.A."/>
            <person name="Martin F."/>
            <person name="Silar P."/>
            <person name="Natvig D.O."/>
            <person name="Lalanne C."/>
            <person name="Gautier V."/>
            <person name="Ament-Velasquez S.L."/>
            <person name="Kruys A."/>
            <person name="Hutchinson M.I."/>
            <person name="Powell A.J."/>
            <person name="Barry K."/>
            <person name="Miller A.N."/>
            <person name="Grigoriev I.V."/>
            <person name="Debuchy R."/>
            <person name="Gladieux P."/>
            <person name="Hiltunen Thoren M."/>
            <person name="Johannesson H."/>
        </authorList>
    </citation>
    <scope>NUCLEOTIDE SEQUENCE</scope>
    <source>
        <strain evidence="3">CBS 232.78</strain>
    </source>
</reference>
<evidence type="ECO:0000313" key="4">
    <source>
        <dbReference type="Proteomes" id="UP001285441"/>
    </source>
</evidence>
<dbReference type="Gene3D" id="2.170.270.10">
    <property type="entry name" value="SET domain"/>
    <property type="match status" value="1"/>
</dbReference>
<evidence type="ECO:0000256" key="1">
    <source>
        <dbReference type="SAM" id="SignalP"/>
    </source>
</evidence>
<sequence>MKLPQLISLYAAVALAHSGGHYDQPQTCRFSSGDDSTCLAGQSLLLTPQPDILVADYPCGINGTDCNYVPKHKWTHSSPCFKSTESDDKFCVFTDTNFANGRGASFVMSGRRAAYLATNPGFVEPDLTKDTNQDIETSALYRMKEFPGKGMGLEAKKHIRRGDLIMANTVSLMIDYRVFDEITKEDYMQLQVAAVDNLPAPHRAAVLELSTHHATNLSHIEKIDKLTATNAFDIAPDADDEDQDHSFFVVFPEIARMNHDCRPNADYYYDHATLTQYIHALRDIMPGEEITLSYINPAMTRADRMRRLKRIWGFDCACHLCTQAQKSADASDKRIEQIKGLYWEFRNKKQDSRATPQMAELLISLYEQERLGGSMYEGYALAALEYNGVGDPWTATKFARLAIEYGLTTVGDKDADVKDMLQLAEDPWSHWSWMQRTKTRMGWGKKEDDDSD</sequence>